<dbReference type="GO" id="GO:0043565">
    <property type="term" value="F:sequence-specific DNA binding"/>
    <property type="evidence" value="ECO:0007669"/>
    <property type="project" value="InterPro"/>
</dbReference>
<dbReference type="Proteomes" id="UP000887566">
    <property type="component" value="Unplaced"/>
</dbReference>
<proteinExistence type="predicted"/>
<dbReference type="Gene3D" id="1.10.10.60">
    <property type="entry name" value="Homeodomain-like"/>
    <property type="match status" value="1"/>
</dbReference>
<evidence type="ECO:0000313" key="1">
    <source>
        <dbReference type="Proteomes" id="UP000887566"/>
    </source>
</evidence>
<evidence type="ECO:0000313" key="2">
    <source>
        <dbReference type="WBParaSite" id="PSAMB.scaffold2725size21616.g18892.t1"/>
    </source>
</evidence>
<sequence>MSNNSKELIVDEQTVNSLNDDGTTQEQTSAAVSAELKYRKYSLKLKLEAVAYSKNHMIADAAKKYRCDRKRIRKWKQNEDKLREENESLSIGKKKMRFSGARRKEVSVNLNEAVLKWIEEARDNRQRVSRRLIKLQAKKSPPSW</sequence>
<keyword evidence="1" id="KW-1185">Reference proteome</keyword>
<dbReference type="WBParaSite" id="PSAMB.scaffold2725size21616.g18892.t1">
    <property type="protein sequence ID" value="PSAMB.scaffold2725size21616.g18892.t1"/>
    <property type="gene ID" value="PSAMB.scaffold2725size21616.g18892"/>
</dbReference>
<organism evidence="1 2">
    <name type="scientific">Plectus sambesii</name>
    <dbReference type="NCBI Taxonomy" id="2011161"/>
    <lineage>
        <taxon>Eukaryota</taxon>
        <taxon>Metazoa</taxon>
        <taxon>Ecdysozoa</taxon>
        <taxon>Nematoda</taxon>
        <taxon>Chromadorea</taxon>
        <taxon>Plectida</taxon>
        <taxon>Plectina</taxon>
        <taxon>Plectoidea</taxon>
        <taxon>Plectidae</taxon>
        <taxon>Plectus</taxon>
    </lineage>
</organism>
<name>A0A914VZK4_9BILA</name>
<reference evidence="2" key="1">
    <citation type="submission" date="2022-11" db="UniProtKB">
        <authorList>
            <consortium name="WormBaseParasite"/>
        </authorList>
    </citation>
    <scope>IDENTIFICATION</scope>
</reference>
<dbReference type="SUPFAM" id="SSF48295">
    <property type="entry name" value="TrpR-like"/>
    <property type="match status" value="1"/>
</dbReference>
<accession>A0A914VZK4</accession>
<dbReference type="InterPro" id="IPR010921">
    <property type="entry name" value="Trp_repressor/repl_initiator"/>
</dbReference>
<protein>
    <submittedName>
        <fullName evidence="2">Brinker DNA-binding domain-containing protein</fullName>
    </submittedName>
</protein>
<dbReference type="AlphaFoldDB" id="A0A914VZK4"/>